<dbReference type="EMBL" id="CU179680">
    <property type="protein sequence ID" value="CAL59404.1"/>
    <property type="molecule type" value="Genomic_DNA"/>
</dbReference>
<proteinExistence type="predicted"/>
<keyword evidence="1" id="KW-0812">Transmembrane</keyword>
<dbReference type="HOGENOM" id="CLU_2479964_0_0_14"/>
<dbReference type="GeneID" id="93358431"/>
<gene>
    <name evidence="2" type="ordered locus">MAG7040</name>
</gene>
<name>A5IZE5_MYCAP</name>
<reference evidence="3" key="1">
    <citation type="journal article" date="2007" name="PLoS Genet.">
        <title>Being pathogenic, plastic, and sexual while living with a nearly minimal bacterial genome.</title>
        <authorList>
            <person name="Sirand-Pugnet P."/>
            <person name="Lartigue C."/>
            <person name="Marenda M."/>
            <person name="Jacob D."/>
            <person name="Barre A."/>
            <person name="Barbe V."/>
            <person name="Schenowitz C."/>
            <person name="Mangenot S."/>
            <person name="Couloux A."/>
            <person name="Segurens B."/>
            <person name="de Daruvar A."/>
            <person name="Blanchard A."/>
            <person name="Citti C."/>
        </authorList>
    </citation>
    <scope>NUCLEOTIDE SEQUENCE [LARGE SCALE GENOMIC DNA]</scope>
    <source>
        <strain evidence="3">PG2</strain>
    </source>
</reference>
<evidence type="ECO:0000313" key="3">
    <source>
        <dbReference type="Proteomes" id="UP000007065"/>
    </source>
</evidence>
<keyword evidence="3" id="KW-1185">Reference proteome</keyword>
<feature type="transmembrane region" description="Helical" evidence="1">
    <location>
        <begin position="50"/>
        <end position="76"/>
    </location>
</feature>
<dbReference type="RefSeq" id="WP_011949857.1">
    <property type="nucleotide sequence ID" value="NC_009497.1"/>
</dbReference>
<evidence type="ECO:0000256" key="1">
    <source>
        <dbReference type="SAM" id="Phobius"/>
    </source>
</evidence>
<protein>
    <submittedName>
        <fullName evidence="2">Uncharacterized protein</fullName>
    </submittedName>
</protein>
<sequence>MNKKEYETFVIVGATLGIVGGALFALVGVGIVSIVLSVMCLGARKYDRTFILITGIINIFFAGIIGGIFLIIAYALSESSHDSWKTN</sequence>
<evidence type="ECO:0000313" key="2">
    <source>
        <dbReference type="EMBL" id="CAL59404.1"/>
    </source>
</evidence>
<feature type="transmembrane region" description="Helical" evidence="1">
    <location>
        <begin position="12"/>
        <end position="38"/>
    </location>
</feature>
<accession>A5IZE5</accession>
<dbReference type="AlphaFoldDB" id="A5IZE5"/>
<organism evidence="2 3">
    <name type="scientific">Mycoplasmopsis agalactiae (strain NCTC 10123 / CIP 59.7 / PG2)</name>
    <name type="common">Mycoplasma agalactiae</name>
    <dbReference type="NCBI Taxonomy" id="347257"/>
    <lineage>
        <taxon>Bacteria</taxon>
        <taxon>Bacillati</taxon>
        <taxon>Mycoplasmatota</taxon>
        <taxon>Mycoplasmoidales</taxon>
        <taxon>Metamycoplasmataceae</taxon>
        <taxon>Mycoplasmopsis</taxon>
    </lineage>
</organism>
<keyword evidence="1" id="KW-0472">Membrane</keyword>
<dbReference type="KEGG" id="maa:MAG7040"/>
<keyword evidence="1" id="KW-1133">Transmembrane helix</keyword>
<dbReference type="Proteomes" id="UP000007065">
    <property type="component" value="Chromosome"/>
</dbReference>